<dbReference type="AlphaFoldDB" id="A0A8I1KHX5"/>
<gene>
    <name evidence="4" type="ORF">JHC10_04235</name>
    <name evidence="5" type="ORF">JHC11_09885</name>
</gene>
<evidence type="ECO:0000313" key="7">
    <source>
        <dbReference type="Proteomes" id="UP000655994"/>
    </source>
</evidence>
<reference evidence="5 7" key="1">
    <citation type="submission" date="2020-09" db="EMBL/GenBank/DDBJ databases">
        <title>Draft Genomes of Bacterial Isolates from North Pond Shallow Sediments.</title>
        <authorList>
            <person name="Kiel Reese B."/>
            <person name="Mullis M."/>
            <person name="Weisend R.E."/>
        </authorList>
    </citation>
    <scope>NUCLEOTIDE SEQUENCE</scope>
    <source>
        <strain evidence="5">KJE-2</strain>
        <strain evidence="4 7">KJE-3</strain>
    </source>
</reference>
<keyword evidence="1" id="KW-0343">GTPase activation</keyword>
<proteinExistence type="predicted"/>
<keyword evidence="2" id="KW-0690">Ribosome biogenesis</keyword>
<evidence type="ECO:0000256" key="3">
    <source>
        <dbReference type="SAM" id="MobiDB-lite"/>
    </source>
</evidence>
<sequence length="137" mass="15830">MTRRKKTRKAGPLAPSKAPKERQASDAASKGKKKGKGQPSGQRHSSTKVLQQSRTKGDEKDPRHGSRRKVALVMTPEQELKQLQEDTKLQLLVERFENDESLTAEEQRYLDEKSERYEQLVAKLGYELDEEWDDEEY</sequence>
<dbReference type="EMBL" id="JAEMOS010000011">
    <property type="protein sequence ID" value="MBJ7266151.1"/>
    <property type="molecule type" value="Genomic_DNA"/>
</dbReference>
<dbReference type="EMBL" id="JAEMOP010000009">
    <property type="protein sequence ID" value="MBJ7316290.1"/>
    <property type="molecule type" value="Genomic_DNA"/>
</dbReference>
<feature type="compositionally biased region" description="Basic and acidic residues" evidence="3">
    <location>
        <begin position="55"/>
        <end position="64"/>
    </location>
</feature>
<feature type="compositionally biased region" description="Polar residues" evidence="3">
    <location>
        <begin position="39"/>
        <end position="54"/>
    </location>
</feature>
<name>A0A8I1KHX5_9GAMM</name>
<dbReference type="RefSeq" id="WP_054488895.1">
    <property type="nucleotide sequence ID" value="NZ_CAXAWT010000001.1"/>
</dbReference>
<accession>A0A8I1KHX5</accession>
<evidence type="ECO:0000313" key="4">
    <source>
        <dbReference type="EMBL" id="MBJ7266151.1"/>
    </source>
</evidence>
<dbReference type="GO" id="GO:0005096">
    <property type="term" value="F:GTPase activator activity"/>
    <property type="evidence" value="ECO:0007669"/>
    <property type="project" value="UniProtKB-KW"/>
</dbReference>
<protein>
    <submittedName>
        <fullName evidence="5">GTPase-activating protein</fullName>
    </submittedName>
</protein>
<organism evidence="5 6">
    <name type="scientific">Idiomarina abyssalis</name>
    <dbReference type="NCBI Taxonomy" id="86102"/>
    <lineage>
        <taxon>Bacteria</taxon>
        <taxon>Pseudomonadati</taxon>
        <taxon>Pseudomonadota</taxon>
        <taxon>Gammaproteobacteria</taxon>
        <taxon>Alteromonadales</taxon>
        <taxon>Idiomarinaceae</taxon>
        <taxon>Idiomarina</taxon>
    </lineage>
</organism>
<comment type="caution">
    <text evidence="5">The sequence shown here is derived from an EMBL/GenBank/DDBJ whole genome shotgun (WGS) entry which is preliminary data.</text>
</comment>
<evidence type="ECO:0000256" key="1">
    <source>
        <dbReference type="ARBA" id="ARBA00022468"/>
    </source>
</evidence>
<feature type="region of interest" description="Disordered" evidence="3">
    <location>
        <begin position="1"/>
        <end position="70"/>
    </location>
</feature>
<dbReference type="Proteomes" id="UP000655994">
    <property type="component" value="Unassembled WGS sequence"/>
</dbReference>
<dbReference type="GO" id="GO:0042254">
    <property type="term" value="P:ribosome biogenesis"/>
    <property type="evidence" value="ECO:0007669"/>
    <property type="project" value="UniProtKB-KW"/>
</dbReference>
<evidence type="ECO:0000313" key="6">
    <source>
        <dbReference type="Proteomes" id="UP000621390"/>
    </source>
</evidence>
<dbReference type="InterPro" id="IPR007336">
    <property type="entry name" value="YihI"/>
</dbReference>
<dbReference type="Pfam" id="PF04220">
    <property type="entry name" value="YihI"/>
    <property type="match status" value="1"/>
</dbReference>
<dbReference type="Proteomes" id="UP000621390">
    <property type="component" value="Unassembled WGS sequence"/>
</dbReference>
<keyword evidence="7" id="KW-1185">Reference proteome</keyword>
<evidence type="ECO:0000313" key="5">
    <source>
        <dbReference type="EMBL" id="MBJ7316290.1"/>
    </source>
</evidence>
<evidence type="ECO:0000256" key="2">
    <source>
        <dbReference type="ARBA" id="ARBA00022517"/>
    </source>
</evidence>
<dbReference type="OrthoDB" id="5677577at2"/>